<dbReference type="AlphaFoldDB" id="A0A6P1YFK8"/>
<gene>
    <name evidence="1" type="ORF">G3A45_09585</name>
</gene>
<sequence>MQHKRIKSLLVLLLIFFILTSCMVRNLETNIKQIKFNDIKFVEDYNNIKKN</sequence>
<dbReference type="KEGG" id="cazo:G3A45_09585"/>
<dbReference type="PROSITE" id="PS51257">
    <property type="entry name" value="PROKAR_LIPOPROTEIN"/>
    <property type="match status" value="1"/>
</dbReference>
<accession>A0A6P1YFK8</accession>
<evidence type="ECO:0000313" key="2">
    <source>
        <dbReference type="Proteomes" id="UP000464452"/>
    </source>
</evidence>
<evidence type="ECO:0000313" key="1">
    <source>
        <dbReference type="EMBL" id="QIB27518.1"/>
    </source>
</evidence>
<dbReference type="RefSeq" id="WP_163235346.1">
    <property type="nucleotide sequence ID" value="NZ_CP048617.1"/>
</dbReference>
<organism evidence="1 2">
    <name type="scientific">Caloranaerobacter azorensis</name>
    <dbReference type="NCBI Taxonomy" id="116090"/>
    <lineage>
        <taxon>Bacteria</taxon>
        <taxon>Bacillati</taxon>
        <taxon>Bacillota</taxon>
        <taxon>Tissierellia</taxon>
        <taxon>Tissierellales</taxon>
        <taxon>Thermohalobacteraceae</taxon>
        <taxon>Caloranaerobacter</taxon>
    </lineage>
</organism>
<protein>
    <recommendedName>
        <fullName evidence="3">Lipoprotein</fullName>
    </recommendedName>
</protein>
<evidence type="ECO:0008006" key="3">
    <source>
        <dbReference type="Google" id="ProtNLM"/>
    </source>
</evidence>
<dbReference type="Proteomes" id="UP000464452">
    <property type="component" value="Chromosome"/>
</dbReference>
<name>A0A6P1YFK8_9FIRM</name>
<proteinExistence type="predicted"/>
<reference evidence="1 2" key="1">
    <citation type="submission" date="2020-02" db="EMBL/GenBank/DDBJ databases">
        <title>Thermophilic hydrogen producing bacteria, Caloranaerobacter azorensis.</title>
        <authorList>
            <person name="Baek K."/>
        </authorList>
    </citation>
    <scope>NUCLEOTIDE SEQUENCE [LARGE SCALE GENOMIC DNA]</scope>
    <source>
        <strain evidence="1 2">T3-1</strain>
    </source>
</reference>
<dbReference type="EMBL" id="CP048617">
    <property type="protein sequence ID" value="QIB27518.1"/>
    <property type="molecule type" value="Genomic_DNA"/>
</dbReference>